<proteinExistence type="predicted"/>
<dbReference type="Proteomes" id="UP000002878">
    <property type="component" value="Chromosome"/>
</dbReference>
<evidence type="ECO:0000313" key="1">
    <source>
        <dbReference type="EMBL" id="AFJ60274.1"/>
    </source>
</evidence>
<dbReference type="AlphaFoldDB" id="I2C0V0"/>
<dbReference type="PATRIC" id="fig|1126211.3.peg.183"/>
<gene>
    <name evidence="1" type="ORF">MUS_0192</name>
</gene>
<evidence type="ECO:0000313" key="2">
    <source>
        <dbReference type="Proteomes" id="UP000002878"/>
    </source>
</evidence>
<sequence length="50" mass="5858">MSKKLVMIAVSRFGDLKNPDLWGIVTVLDNPIWANKERKYEKLLKEWSVP</sequence>
<dbReference type="RefSeq" id="WP_014720653.1">
    <property type="nucleotide sequence ID" value="NC_017061.1"/>
</dbReference>
<accession>I2C0V0</accession>
<organism evidence="1 2">
    <name type="scientific">Bacillus amyloliquefaciens (strain Y2)</name>
    <name type="common">Bacillus amyloliquefaciens subsp. plantarum (strain B9601-Y2)</name>
    <dbReference type="NCBI Taxonomy" id="1155777"/>
    <lineage>
        <taxon>Bacteria</taxon>
        <taxon>Bacillati</taxon>
        <taxon>Bacillota</taxon>
        <taxon>Bacilli</taxon>
        <taxon>Bacillales</taxon>
        <taxon>Bacillaceae</taxon>
        <taxon>Bacillus</taxon>
        <taxon>Bacillus amyloliquefaciens group</taxon>
    </lineage>
</organism>
<dbReference type="EMBL" id="CP003332">
    <property type="protein sequence ID" value="AFJ60274.1"/>
    <property type="molecule type" value="Genomic_DNA"/>
</dbReference>
<dbReference type="HOGENOM" id="CLU_3114192_0_0_9"/>
<dbReference type="KEGG" id="bqy:MUS_0192"/>
<protein>
    <submittedName>
        <fullName evidence="1">Uncharacterized protein</fullName>
    </submittedName>
</protein>
<reference evidence="1 2" key="1">
    <citation type="journal article" date="2012" name="J. Biotechnol.">
        <title>Genome sequence of the plant growth promoting strain Bacillus amyloliquefaciens subsp. plantarum B9601-Y2 and expression of mersacidin and other secondary metabolites.</title>
        <authorList>
            <person name="He P."/>
            <person name="Hao K."/>
            <person name="Blom J."/>
            <person name="Ruckert C."/>
            <person name="Vater J."/>
            <person name="Mao Z."/>
            <person name="Wu Y."/>
            <person name="Hou M."/>
            <person name="He P."/>
            <person name="He Y."/>
            <person name="Borriss R."/>
        </authorList>
    </citation>
    <scope>NUCLEOTIDE SEQUENCE [LARGE SCALE GENOMIC DNA]</scope>
    <source>
        <strain evidence="1">Y2</strain>
    </source>
</reference>
<name>I2C0V0_BACAY</name>